<gene>
    <name evidence="2" type="ORF">PHISCL_02238</name>
</gene>
<reference evidence="3" key="1">
    <citation type="submission" date="2017-02" db="EMBL/GenBank/DDBJ databases">
        <authorList>
            <person name="Tafer H."/>
            <person name="Lopandic K."/>
        </authorList>
    </citation>
    <scope>NUCLEOTIDE SEQUENCE [LARGE SCALE GENOMIC DNA]</scope>
    <source>
        <strain evidence="3">CBS 366.77</strain>
    </source>
</reference>
<keyword evidence="3" id="KW-1185">Reference proteome</keyword>
<feature type="compositionally biased region" description="Polar residues" evidence="1">
    <location>
        <begin position="8"/>
        <end position="21"/>
    </location>
</feature>
<dbReference type="AlphaFoldDB" id="A0A3A3A610"/>
<evidence type="ECO:0000313" key="2">
    <source>
        <dbReference type="EMBL" id="RJE25415.1"/>
    </source>
</evidence>
<feature type="compositionally biased region" description="Basic and acidic residues" evidence="1">
    <location>
        <begin position="94"/>
        <end position="108"/>
    </location>
</feature>
<feature type="compositionally biased region" description="Basic and acidic residues" evidence="1">
    <location>
        <begin position="479"/>
        <end position="490"/>
    </location>
</feature>
<accession>A0A3A3A610</accession>
<dbReference type="PANTHER" id="PTHR23159:SF31">
    <property type="entry name" value="CENTROSOME-ASSOCIATED PROTEIN CEP250 ISOFORM X1"/>
    <property type="match status" value="1"/>
</dbReference>
<organism evidence="2 3">
    <name type="scientific">Aspergillus sclerotialis</name>
    <dbReference type="NCBI Taxonomy" id="2070753"/>
    <lineage>
        <taxon>Eukaryota</taxon>
        <taxon>Fungi</taxon>
        <taxon>Dikarya</taxon>
        <taxon>Ascomycota</taxon>
        <taxon>Pezizomycotina</taxon>
        <taxon>Eurotiomycetes</taxon>
        <taxon>Eurotiomycetidae</taxon>
        <taxon>Eurotiales</taxon>
        <taxon>Aspergillaceae</taxon>
        <taxon>Aspergillus</taxon>
        <taxon>Aspergillus subgen. Polypaecilum</taxon>
    </lineage>
</organism>
<dbReference type="PANTHER" id="PTHR23159">
    <property type="entry name" value="CENTROSOMAL PROTEIN 2"/>
    <property type="match status" value="1"/>
</dbReference>
<dbReference type="Pfam" id="PF12709">
    <property type="entry name" value="Fungal_TACC"/>
    <property type="match status" value="1"/>
</dbReference>
<evidence type="ECO:0000313" key="3">
    <source>
        <dbReference type="Proteomes" id="UP000266188"/>
    </source>
</evidence>
<feature type="compositionally biased region" description="Basic and acidic residues" evidence="1">
    <location>
        <begin position="164"/>
        <end position="176"/>
    </location>
</feature>
<feature type="compositionally biased region" description="Polar residues" evidence="1">
    <location>
        <begin position="664"/>
        <end position="677"/>
    </location>
</feature>
<comment type="caution">
    <text evidence="2">The sequence shown here is derived from an EMBL/GenBank/DDBJ whole genome shotgun (WGS) entry which is preliminary data.</text>
</comment>
<dbReference type="Proteomes" id="UP000266188">
    <property type="component" value="Unassembled WGS sequence"/>
</dbReference>
<feature type="region of interest" description="Disordered" evidence="1">
    <location>
        <begin position="658"/>
        <end position="767"/>
    </location>
</feature>
<feature type="compositionally biased region" description="Basic and acidic residues" evidence="1">
    <location>
        <begin position="579"/>
        <end position="589"/>
    </location>
</feature>
<feature type="region of interest" description="Disordered" evidence="1">
    <location>
        <begin position="250"/>
        <end position="380"/>
    </location>
</feature>
<feature type="compositionally biased region" description="Basic and acidic residues" evidence="1">
    <location>
        <begin position="122"/>
        <end position="152"/>
    </location>
</feature>
<feature type="compositionally biased region" description="Basic and acidic residues" evidence="1">
    <location>
        <begin position="522"/>
        <end position="532"/>
    </location>
</feature>
<protein>
    <submittedName>
        <fullName evidence="2">Uncharacterized protein</fullName>
    </submittedName>
</protein>
<evidence type="ECO:0000256" key="1">
    <source>
        <dbReference type="SAM" id="MobiDB-lite"/>
    </source>
</evidence>
<feature type="region of interest" description="Disordered" evidence="1">
    <location>
        <begin position="1"/>
        <end position="231"/>
    </location>
</feature>
<dbReference type="EMBL" id="MVGC01000048">
    <property type="protein sequence ID" value="RJE25415.1"/>
    <property type="molecule type" value="Genomic_DNA"/>
</dbReference>
<feature type="region of interest" description="Disordered" evidence="1">
    <location>
        <begin position="479"/>
        <end position="532"/>
    </location>
</feature>
<name>A0A3A3A610_9EURO</name>
<feature type="region of interest" description="Disordered" evidence="1">
    <location>
        <begin position="579"/>
        <end position="601"/>
    </location>
</feature>
<dbReference type="Gene3D" id="1.10.287.1490">
    <property type="match status" value="1"/>
</dbReference>
<sequence>MSAPLSPLPSSHQNSRAQTPSFDPPSKSGRSEEIMTEDDQENPQSSPFKIATEEDDAQPQDDLVYSSAHQSAQNTDDDEDAYQDPPSSPFQYSARDDTVDVPKLRERQPLAASEHSTTPRKRSYEYDHTHDGAEVSQTPDDRSKRGVGERGIPDINVYADEDASDTHEHSVTEHTGHGIGTSMMEEKHNEGMSTVLHGDNSAEDKENMDSNGEDDAMIDDSHDPMDDTCLSTFSAVPNVEMTAFAKLRQDSPVKAMRPSPSSPARLSEADRSAEPCTPSTARRPYRRSALIDVGSPVGSPTPRRREYPDAGNPSQTPNLIDLMDQPSLFPRRSNMQSSRYSPRRSPLRTVRESMKSPAKGSLLDFDISPAPTPRSIPTITPRELESLKSGFMSEISSLKATLSGREAEVSSLKQAIADAERRVGEAWEEVRNEAARKEALEMEQSEWQRRGQEMEEVLRSVKADIVEGEQERERLIKKVEEVEKSKERLEGQVVELESRLSAAQKSPTREPGTRGDPQNTKTPEETAKEVQEAVEKVARELHTLYKGKHETKVSALKKSYEARWEKRVRQAEDKLKAVNAENDRLKSERTSTMSEIPDPNASIIAHEKDEHEAEKRVMEAQIKGLQQEMATIKANSEQLRLELKAERAEKGELVAAVDEWLAMQQPQPQPQRTGSESHTPRDGQSPEPTSADSDLPVENFKRSIGRSGIRPPSTGSSGGERKIPKIGVPTPGKPARGNSGGKSGIAVFTPGKSGIMGSIERMGRGGV</sequence>
<dbReference type="InterPro" id="IPR024312">
    <property type="entry name" value="TACC_fungi"/>
</dbReference>
<feature type="compositionally biased region" description="Low complexity" evidence="1">
    <location>
        <begin position="367"/>
        <end position="380"/>
    </location>
</feature>
<proteinExistence type="predicted"/>
<dbReference type="STRING" id="2070753.A0A3A3A610"/>
<dbReference type="OrthoDB" id="5367584at2759"/>